<dbReference type="RefSeq" id="WP_158406975.1">
    <property type="nucleotide sequence ID" value="NZ_CP033455.1"/>
</dbReference>
<sequence length="1278" mass="145903">MNRCVLLKINQYLIIFFLCIVLPYSSFSKCVVDSQVSGSNFHSVDEVDNFVCDFCENIFRQFKLLNFRMLPFYMHSFFYPKAFLMHPTHGVIPVPKGDELLNADFESMMKKYRENQQDTLLLSKYGVTYYGIHRHNMDSMCIYYEQMGNCIKQCFPIPSLKYPVLEQKDGKLITKFHVKKTVDESISNPVGHKYVDTLEEMDLTKLQSTIGKSVQIVKPNVSDNYEFTISQNSSTGAVSSTAPSQSSSTGVGSSTALNQSSNIQCLSGLEFPGKLYYIKKYDKTIGGHRYFWVRLNKKKLVRHIYDEEAKRYFPCDDMFSYDLDNVNMESLVASIESYGDYYVIRNRDNKRGGSIKRSSCYDSELYFYVSEYSKEIEDDKECIFGKVEYFSDNGKKIKHCVYKYTSDDFQTFGLRKNVSELQNIDGFFVKEKELDGLVEGNLYFQGMCVDQFPKYDYNVQRYANGDVEKQYVHEIGKYDQCNFIKIEAWGGGQAGDIEDNKVYNGTSGHYTLGVLKASAVTGNKKLFIYVGEGGRFPGQYGEDTVVGLCDEGDPTKCDIALVARGCTTGACEKRHSFIDDSIVVHYRSATGMNFPKVVDNFREHNKFIPWGSSYDFRDGTMGLSRKDCVGPVNSWEKNYSKYPGTGGCARIGKSIQQGTDGMVRITCEQWKHDKSDTNKYAYYNGKLCRTKVGQQECVKGVCVYPSCDSQSTKFHKPIVMFGDKDLCKVITVEDNKQQLLKSIESAKSNVNISYINMPYGLNKSNQWCYTQYDTNGPQMIYTQNHDHYLIIEENKDQQLPVLSCYMYKNGTQQDDGLYRCCYGTNDKNICWKISGHNVIKMFDYGSLPQKNRKAFNEGITALLGKSPNTGDRMYIYDDSKKQLCRVGTYTNHQECIKEVNIYVLRSVYDRDSQDECCKDDDKCKNSKYCGPFPIVSKDNVSNTIQQSQSEKMLSCYMDQEDHSLYNCCSDVKQNGPDSTCWKVLGSDMLEMFDYNNIVKKIFGNGLNTGTLLEGRNMGYVGSQGALILSFSSSWVSSKKQELRYAYDVEKNTFCLDIADDMKNKGCLKSVSICAKSDSTVDKYNSYQLSCISTNENNSELNMSINNVKDWTSDTCGFVNNSIEQKIKDLESRTLPKGTEKNAGIRVSCRVKDGKCCYSNQGDNSFRFELTSDSSTNSEHEMCVTDENISLSCYGTKQPLETQQSKNRYTYRCCYIDLQNTSNKQHVCWSVAEEDLWRILGFYNMSPENRKKLKDADKENRKKNLVLKKSVADNGKPPR</sequence>
<organism evidence="2 3">
    <name type="scientific">Ehrlichia ruminantium</name>
    <name type="common">heartwater rickettsia</name>
    <name type="synonym">Cowdria ruminantium</name>
    <dbReference type="NCBI Taxonomy" id="779"/>
    <lineage>
        <taxon>Bacteria</taxon>
        <taxon>Pseudomonadati</taxon>
        <taxon>Pseudomonadota</taxon>
        <taxon>Alphaproteobacteria</taxon>
        <taxon>Rickettsiales</taxon>
        <taxon>Anaplasmataceae</taxon>
        <taxon>Ehrlichia</taxon>
    </lineage>
</organism>
<evidence type="ECO:0000313" key="2">
    <source>
        <dbReference type="EMBL" id="QGR03789.1"/>
    </source>
</evidence>
<feature type="region of interest" description="Disordered" evidence="1">
    <location>
        <begin position="234"/>
        <end position="253"/>
    </location>
</feature>
<evidence type="ECO:0000313" key="3">
    <source>
        <dbReference type="Proteomes" id="UP000422822"/>
    </source>
</evidence>
<keyword evidence="3" id="KW-1185">Reference proteome</keyword>
<protein>
    <submittedName>
        <fullName evidence="2">Uncharacterized protein</fullName>
    </submittedName>
</protein>
<accession>A0AAE6Q9F8</accession>
<feature type="compositionally biased region" description="Low complexity" evidence="1">
    <location>
        <begin position="236"/>
        <end position="253"/>
    </location>
</feature>
<feature type="region of interest" description="Disordered" evidence="1">
    <location>
        <begin position="1249"/>
        <end position="1278"/>
    </location>
</feature>
<dbReference type="AlphaFoldDB" id="A0AAE6Q9F8"/>
<name>A0AAE6Q9F8_EHRRU</name>
<proteinExistence type="predicted"/>
<dbReference type="Proteomes" id="UP000422822">
    <property type="component" value="Chromosome"/>
</dbReference>
<gene>
    <name evidence="2" type="ORF">EDL80_04475</name>
</gene>
<feature type="compositionally biased region" description="Basic and acidic residues" evidence="1">
    <location>
        <begin position="1249"/>
        <end position="1261"/>
    </location>
</feature>
<dbReference type="EMBL" id="CP033455">
    <property type="protein sequence ID" value="QGR03789.1"/>
    <property type="molecule type" value="Genomic_DNA"/>
</dbReference>
<evidence type="ECO:0000256" key="1">
    <source>
        <dbReference type="SAM" id="MobiDB-lite"/>
    </source>
</evidence>
<reference evidence="2 3" key="1">
    <citation type="submission" date="2018-10" db="EMBL/GenBank/DDBJ databases">
        <title>Propagation and draft genome sequences of three atypical Erhlichia ruminantium isolates.</title>
        <authorList>
            <person name="Liebenberg J."/>
            <person name="Steyn H."/>
            <person name="Josemans A."/>
            <person name="Zweygarth E."/>
        </authorList>
    </citation>
    <scope>NUCLEOTIDE SEQUENCE [LARGE SCALE GENOMIC DNA]</scope>
    <source>
        <strain evidence="2 3">Omatjenne</strain>
    </source>
</reference>